<comment type="caution">
    <text evidence="2">The sequence shown here is derived from an EMBL/GenBank/DDBJ whole genome shotgun (WGS) entry which is preliminary data.</text>
</comment>
<evidence type="ECO:0000313" key="2">
    <source>
        <dbReference type="EMBL" id="KAK4036745.1"/>
    </source>
</evidence>
<evidence type="ECO:0000313" key="3">
    <source>
        <dbReference type="Proteomes" id="UP001234178"/>
    </source>
</evidence>
<proteinExistence type="predicted"/>
<keyword evidence="1" id="KW-0732">Signal</keyword>
<accession>A0ABR0B4X1</accession>
<feature type="signal peptide" evidence="1">
    <location>
        <begin position="1"/>
        <end position="18"/>
    </location>
</feature>
<organism evidence="2 3">
    <name type="scientific">Daphnia magna</name>
    <dbReference type="NCBI Taxonomy" id="35525"/>
    <lineage>
        <taxon>Eukaryota</taxon>
        <taxon>Metazoa</taxon>
        <taxon>Ecdysozoa</taxon>
        <taxon>Arthropoda</taxon>
        <taxon>Crustacea</taxon>
        <taxon>Branchiopoda</taxon>
        <taxon>Diplostraca</taxon>
        <taxon>Cladocera</taxon>
        <taxon>Anomopoda</taxon>
        <taxon>Daphniidae</taxon>
        <taxon>Daphnia</taxon>
    </lineage>
</organism>
<sequence>MHSKIILLLALFAMTVSSMPTGENIPDLQADNQFLYGYYGYPSFSYPTSMLATYHVPVAARTDGVPASTAKLITQPIAYAYPGYAYAGYPYAGGYGYAYGYPITA</sequence>
<keyword evidence="3" id="KW-1185">Reference proteome</keyword>
<evidence type="ECO:0000256" key="1">
    <source>
        <dbReference type="SAM" id="SignalP"/>
    </source>
</evidence>
<gene>
    <name evidence="2" type="ORF">OUZ56_028783</name>
</gene>
<dbReference type="EMBL" id="JAOYFB010000040">
    <property type="protein sequence ID" value="KAK4036745.1"/>
    <property type="molecule type" value="Genomic_DNA"/>
</dbReference>
<dbReference type="Proteomes" id="UP001234178">
    <property type="component" value="Unassembled WGS sequence"/>
</dbReference>
<name>A0ABR0B4X1_9CRUS</name>
<feature type="chain" id="PRO_5045947418" description="Cuticle protein" evidence="1">
    <location>
        <begin position="19"/>
        <end position="105"/>
    </location>
</feature>
<protein>
    <recommendedName>
        <fullName evidence="4">Cuticle protein</fullName>
    </recommendedName>
</protein>
<evidence type="ECO:0008006" key="4">
    <source>
        <dbReference type="Google" id="ProtNLM"/>
    </source>
</evidence>
<reference evidence="2 3" key="1">
    <citation type="journal article" date="2023" name="Nucleic Acids Res.">
        <title>The hologenome of Daphnia magna reveals possible DNA methylation and microbiome-mediated evolution of the host genome.</title>
        <authorList>
            <person name="Chaturvedi A."/>
            <person name="Li X."/>
            <person name="Dhandapani V."/>
            <person name="Marshall H."/>
            <person name="Kissane S."/>
            <person name="Cuenca-Cambronero M."/>
            <person name="Asole G."/>
            <person name="Calvet F."/>
            <person name="Ruiz-Romero M."/>
            <person name="Marangio P."/>
            <person name="Guigo R."/>
            <person name="Rago D."/>
            <person name="Mirbahai L."/>
            <person name="Eastwood N."/>
            <person name="Colbourne J.K."/>
            <person name="Zhou J."/>
            <person name="Mallon E."/>
            <person name="Orsini L."/>
        </authorList>
    </citation>
    <scope>NUCLEOTIDE SEQUENCE [LARGE SCALE GENOMIC DNA]</scope>
    <source>
        <strain evidence="2">LRV0_1</strain>
    </source>
</reference>